<dbReference type="GO" id="GO:0006508">
    <property type="term" value="P:proteolysis"/>
    <property type="evidence" value="ECO:0007669"/>
    <property type="project" value="UniProtKB-KW"/>
</dbReference>
<reference evidence="5" key="1">
    <citation type="submission" date="2021-03" db="EMBL/GenBank/DDBJ databases">
        <title>Antimicrobial resistance genes in bacteria isolated from Japanese honey, and their potential for conferring macrolide and lincosamide resistance in the American foulbrood pathogen Paenibacillus larvae.</title>
        <authorList>
            <person name="Okamoto M."/>
            <person name="Kumagai M."/>
            <person name="Kanamori H."/>
            <person name="Takamatsu D."/>
        </authorList>
    </citation>
    <scope>NUCLEOTIDE SEQUENCE</scope>
    <source>
        <strain evidence="5">J41TS4</strain>
    </source>
</reference>
<dbReference type="PANTHER" id="PTHR32039">
    <property type="entry name" value="MAGNESIUM-CHELATASE SUBUNIT CHLI"/>
    <property type="match status" value="1"/>
</dbReference>
<dbReference type="SUPFAM" id="SSF52540">
    <property type="entry name" value="P-loop containing nucleoside triphosphate hydrolases"/>
    <property type="match status" value="1"/>
</dbReference>
<dbReference type="InterPro" id="IPR027417">
    <property type="entry name" value="P-loop_NTPase"/>
</dbReference>
<evidence type="ECO:0000256" key="1">
    <source>
        <dbReference type="ARBA" id="ARBA00006354"/>
    </source>
</evidence>
<keyword evidence="5" id="KW-0645">Protease</keyword>
<dbReference type="PRINTS" id="PR01657">
    <property type="entry name" value="MCMFAMILY"/>
</dbReference>
<dbReference type="NCBIfam" id="TIGR00368">
    <property type="entry name" value="YifB family Mg chelatase-like AAA ATPase"/>
    <property type="match status" value="1"/>
</dbReference>
<sequence>MLYSKVSSACLYGIDGVMIEVEVDLASGIPQTTVVGLPDSAIREAVERVRSAIKNCGFTFPMQRITINLAPADIRKEGTAFDLAIAIGLLAASGQVQLPGLDRLLIIGELALDGALRPVPGVLAMVDLARRNGFHAVLVPEGNVQEALLLEGMTIYGLQHLKQLLPESDLDHGKQEQASAADSATWERLIRQPTRERDASAPAAEPSSIAEDYCDVLGQHHVKRALTIAAAGMHNLLLIGPPGTGKTMLIRRLPGILPALSPEESLEVTKIYSAAGLLRQHTGGLLTTRPFRSPHHTISAGGLIGGGGIPKPGEVSLAHRGVLFLDELPEFSRTALEVLRQPLEERRVTISRSRAAFTFPAHFLLTISLNPCPCGFFGNEPPQQLCTCSPYRIAQYREKISGPLLDRIDMHVEVPRPPKWQHDPEPRSSGEMRMEVEKAVSIQLERYAGSPYRRNGELSGAALRRTARILPEAEQLLQASFGALGLSMRAYDRIIKLSRTIADLEASSDIKSEHIAEAIQYRCLDRRSPSAS</sequence>
<dbReference type="InterPro" id="IPR004482">
    <property type="entry name" value="Mg_chelat-rel"/>
</dbReference>
<organism evidence="5 6">
    <name type="scientific">Paenibacillus apis</name>
    <dbReference type="NCBI Taxonomy" id="1792174"/>
    <lineage>
        <taxon>Bacteria</taxon>
        <taxon>Bacillati</taxon>
        <taxon>Bacillota</taxon>
        <taxon>Bacilli</taxon>
        <taxon>Bacillales</taxon>
        <taxon>Paenibacillaceae</taxon>
        <taxon>Paenibacillus</taxon>
    </lineage>
</organism>
<dbReference type="AlphaFoldDB" id="A0A920CLM0"/>
<evidence type="ECO:0000259" key="4">
    <source>
        <dbReference type="SMART" id="SM00382"/>
    </source>
</evidence>
<dbReference type="Gene3D" id="3.40.50.300">
    <property type="entry name" value="P-loop containing nucleotide triphosphate hydrolases"/>
    <property type="match status" value="1"/>
</dbReference>
<evidence type="ECO:0000256" key="2">
    <source>
        <dbReference type="ARBA" id="ARBA00022741"/>
    </source>
</evidence>
<dbReference type="SMART" id="SM00382">
    <property type="entry name" value="AAA"/>
    <property type="match status" value="1"/>
</dbReference>
<dbReference type="Pfam" id="PF13335">
    <property type="entry name" value="Mg_chelatase_C"/>
    <property type="match status" value="1"/>
</dbReference>
<protein>
    <submittedName>
        <fullName evidence="5">ATP-dependent protease</fullName>
    </submittedName>
</protein>
<dbReference type="Gene3D" id="3.30.230.10">
    <property type="match status" value="1"/>
</dbReference>
<dbReference type="InterPro" id="IPR014721">
    <property type="entry name" value="Ribsml_uS5_D2-typ_fold_subgr"/>
</dbReference>
<dbReference type="InterPro" id="IPR001208">
    <property type="entry name" value="MCM_dom"/>
</dbReference>
<dbReference type="InterPro" id="IPR020568">
    <property type="entry name" value="Ribosomal_Su5_D2-typ_SF"/>
</dbReference>
<feature type="domain" description="AAA+ ATPase" evidence="4">
    <location>
        <begin position="232"/>
        <end position="418"/>
    </location>
</feature>
<comment type="similarity">
    <text evidence="1">Belongs to the Mg-chelatase subunits D/I family. ComM subfamily.</text>
</comment>
<accession>A0A920CLM0</accession>
<gene>
    <name evidence="5" type="primary">comM</name>
    <name evidence="5" type="ORF">J41TS4_15570</name>
</gene>
<dbReference type="EMBL" id="BORS01000004">
    <property type="protein sequence ID" value="GIO41799.1"/>
    <property type="molecule type" value="Genomic_DNA"/>
</dbReference>
<keyword evidence="3" id="KW-0067">ATP-binding</keyword>
<keyword evidence="2" id="KW-0547">Nucleotide-binding</keyword>
<evidence type="ECO:0000313" key="5">
    <source>
        <dbReference type="EMBL" id="GIO41799.1"/>
    </source>
</evidence>
<dbReference type="InterPro" id="IPR045006">
    <property type="entry name" value="CHLI-like"/>
</dbReference>
<dbReference type="Pfam" id="PF13541">
    <property type="entry name" value="ChlI"/>
    <property type="match status" value="1"/>
</dbReference>
<dbReference type="InterPro" id="IPR025158">
    <property type="entry name" value="Mg_chelat-rel_C"/>
</dbReference>
<name>A0A920CLM0_9BACL</name>
<evidence type="ECO:0000313" key="6">
    <source>
        <dbReference type="Proteomes" id="UP000678895"/>
    </source>
</evidence>
<evidence type="ECO:0000256" key="3">
    <source>
        <dbReference type="ARBA" id="ARBA00022840"/>
    </source>
</evidence>
<keyword evidence="5" id="KW-0378">Hydrolase</keyword>
<dbReference type="InterPro" id="IPR003593">
    <property type="entry name" value="AAA+_ATPase"/>
</dbReference>
<dbReference type="PANTHER" id="PTHR32039:SF7">
    <property type="entry name" value="COMPETENCE PROTEIN COMM"/>
    <property type="match status" value="1"/>
</dbReference>
<dbReference type="Pfam" id="PF01078">
    <property type="entry name" value="Mg_chelatase"/>
    <property type="match status" value="1"/>
</dbReference>
<keyword evidence="6" id="KW-1185">Reference proteome</keyword>
<dbReference type="GO" id="GO:0008233">
    <property type="term" value="F:peptidase activity"/>
    <property type="evidence" value="ECO:0007669"/>
    <property type="project" value="UniProtKB-KW"/>
</dbReference>
<dbReference type="GO" id="GO:0005524">
    <property type="term" value="F:ATP binding"/>
    <property type="evidence" value="ECO:0007669"/>
    <property type="project" value="UniProtKB-KW"/>
</dbReference>
<proteinExistence type="inferred from homology"/>
<dbReference type="InterPro" id="IPR000523">
    <property type="entry name" value="Mg_chelatse_chII-like_cat_dom"/>
</dbReference>
<comment type="caution">
    <text evidence="5">The sequence shown here is derived from an EMBL/GenBank/DDBJ whole genome shotgun (WGS) entry which is preliminary data.</text>
</comment>
<dbReference type="GO" id="GO:0003677">
    <property type="term" value="F:DNA binding"/>
    <property type="evidence" value="ECO:0007669"/>
    <property type="project" value="InterPro"/>
</dbReference>
<dbReference type="Proteomes" id="UP000678895">
    <property type="component" value="Unassembled WGS sequence"/>
</dbReference>
<dbReference type="SUPFAM" id="SSF54211">
    <property type="entry name" value="Ribosomal protein S5 domain 2-like"/>
    <property type="match status" value="1"/>
</dbReference>